<dbReference type="Proteomes" id="UP000232491">
    <property type="component" value="Chromosome"/>
</dbReference>
<keyword evidence="1" id="KW-0812">Transmembrane</keyword>
<accession>A0A2K9B6T9</accession>
<reference evidence="2 3" key="1">
    <citation type="submission" date="2017-05" db="EMBL/GenBank/DDBJ databases">
        <title>Comparative genomics and methylome analysis of the gut commensal Bifidobacterium breve.</title>
        <authorList>
            <person name="Bottacini F."/>
            <person name="Morrissey R."/>
            <person name="Roberts R.J."/>
            <person name="James K."/>
            <person name="van Breen J."/>
            <person name="Egan M."/>
            <person name="Lambert J."/>
            <person name="van Limpt K."/>
            <person name="Stanton C."/>
            <person name="Knol J."/>
            <person name="O' Connell Motherway M."/>
            <person name="van Sinderen D."/>
        </authorList>
    </citation>
    <scope>NUCLEOTIDE SEQUENCE [LARGE SCALE GENOMIC DNA]</scope>
    <source>
        <strain evidence="2 3">215W447a</strain>
    </source>
</reference>
<keyword evidence="1" id="KW-1133">Transmembrane helix</keyword>
<evidence type="ECO:0000256" key="1">
    <source>
        <dbReference type="SAM" id="Phobius"/>
    </source>
</evidence>
<evidence type="ECO:0000313" key="2">
    <source>
        <dbReference type="EMBL" id="AUE03204.1"/>
    </source>
</evidence>
<evidence type="ECO:0000313" key="3">
    <source>
        <dbReference type="Proteomes" id="UP000232491"/>
    </source>
</evidence>
<keyword evidence="1" id="KW-0472">Membrane</keyword>
<feature type="transmembrane region" description="Helical" evidence="1">
    <location>
        <begin position="50"/>
        <end position="74"/>
    </location>
</feature>
<dbReference type="RefSeq" id="WP_106641497.1">
    <property type="nucleotide sequence ID" value="NZ_CP021558.1"/>
</dbReference>
<sequence>MLDPLKTLPRRTVAWLGGLPGRLWMGLKTLPRRVGAWILSDRGRAVWPRILLAGLLIPISPFLAVLWRIMLYGSASDQTIVIYAILLILLIRGGRNALKKHPRD</sequence>
<feature type="transmembrane region" description="Helical" evidence="1">
    <location>
        <begin position="80"/>
        <end position="98"/>
    </location>
</feature>
<organism evidence="2 3">
    <name type="scientific">Bifidobacterium breve</name>
    <dbReference type="NCBI Taxonomy" id="1685"/>
    <lineage>
        <taxon>Bacteria</taxon>
        <taxon>Bacillati</taxon>
        <taxon>Actinomycetota</taxon>
        <taxon>Actinomycetes</taxon>
        <taxon>Bifidobacteriales</taxon>
        <taxon>Bifidobacteriaceae</taxon>
        <taxon>Bifidobacterium</taxon>
    </lineage>
</organism>
<gene>
    <name evidence="2" type="ORF">BB215W447A_1188</name>
</gene>
<proteinExistence type="predicted"/>
<dbReference type="AlphaFoldDB" id="A0A2K9B6T9"/>
<dbReference type="EMBL" id="CP021558">
    <property type="protein sequence ID" value="AUE03204.1"/>
    <property type="molecule type" value="Genomic_DNA"/>
</dbReference>
<name>A0A2K9B6T9_BIFBR</name>
<protein>
    <submittedName>
        <fullName evidence="2">Uncharacterized protein</fullName>
    </submittedName>
</protein>